<dbReference type="EMBL" id="CP067420">
    <property type="protein sequence ID" value="QQP92028.1"/>
    <property type="molecule type" value="Genomic_DNA"/>
</dbReference>
<accession>A0ABX7BFG6</accession>
<dbReference type="RefSeq" id="WP_201080550.1">
    <property type="nucleotide sequence ID" value="NZ_CP067420.1"/>
</dbReference>
<proteinExistence type="predicted"/>
<sequence>MNGDKTKDDTSGAAVPRPDSGLRTPPSGIERNQRETAEVLRDADNEVPDKNGTDD</sequence>
<feature type="compositionally biased region" description="Basic and acidic residues" evidence="1">
    <location>
        <begin position="31"/>
        <end position="55"/>
    </location>
</feature>
<feature type="region of interest" description="Disordered" evidence="1">
    <location>
        <begin position="1"/>
        <end position="55"/>
    </location>
</feature>
<gene>
    <name evidence="2" type="ORF">IGS68_12835</name>
</gene>
<organism evidence="2 3">
    <name type="scientific">Skermanella cutis</name>
    <dbReference type="NCBI Taxonomy" id="2775420"/>
    <lineage>
        <taxon>Bacteria</taxon>
        <taxon>Pseudomonadati</taxon>
        <taxon>Pseudomonadota</taxon>
        <taxon>Alphaproteobacteria</taxon>
        <taxon>Rhodospirillales</taxon>
        <taxon>Azospirillaceae</taxon>
        <taxon>Skermanella</taxon>
    </lineage>
</organism>
<name>A0ABX7BFG6_9PROT</name>
<evidence type="ECO:0000256" key="1">
    <source>
        <dbReference type="SAM" id="MobiDB-lite"/>
    </source>
</evidence>
<dbReference type="Proteomes" id="UP000595197">
    <property type="component" value="Chromosome"/>
</dbReference>
<keyword evidence="3" id="KW-1185">Reference proteome</keyword>
<protein>
    <submittedName>
        <fullName evidence="2">Uncharacterized protein</fullName>
    </submittedName>
</protein>
<reference evidence="2" key="1">
    <citation type="submission" date="2021-02" db="EMBL/GenBank/DDBJ databases">
        <title>Skermanella TT6 skin isolate.</title>
        <authorList>
            <person name="Lee K."/>
            <person name="Ganzorig M."/>
        </authorList>
    </citation>
    <scope>NUCLEOTIDE SEQUENCE</scope>
    <source>
        <strain evidence="2">TT6</strain>
    </source>
</reference>
<evidence type="ECO:0000313" key="2">
    <source>
        <dbReference type="EMBL" id="QQP92028.1"/>
    </source>
</evidence>
<evidence type="ECO:0000313" key="3">
    <source>
        <dbReference type="Proteomes" id="UP000595197"/>
    </source>
</evidence>
<feature type="compositionally biased region" description="Basic and acidic residues" evidence="1">
    <location>
        <begin position="1"/>
        <end position="10"/>
    </location>
</feature>